<feature type="region of interest" description="Disordered" evidence="6">
    <location>
        <begin position="144"/>
        <end position="176"/>
    </location>
</feature>
<dbReference type="Gene3D" id="1.20.5.1180">
    <property type="entry name" value="Geminin coiled-coil domain"/>
    <property type="match status" value="1"/>
</dbReference>
<dbReference type="Proteomes" id="UP001642540">
    <property type="component" value="Unassembled WGS sequence"/>
</dbReference>
<dbReference type="InterPro" id="IPR022786">
    <property type="entry name" value="Geminin/Multicilin"/>
</dbReference>
<evidence type="ECO:0000313" key="8">
    <source>
        <dbReference type="Proteomes" id="UP001642540"/>
    </source>
</evidence>
<comment type="caution">
    <text evidence="7">The sequence shown here is derived from an EMBL/GenBank/DDBJ whole genome shotgun (WGS) entry which is preliminary data.</text>
</comment>
<comment type="subcellular location">
    <subcellularLocation>
        <location evidence="1">Nucleus</location>
    </subcellularLocation>
</comment>
<dbReference type="Pfam" id="PF07412">
    <property type="entry name" value="Geminin"/>
    <property type="match status" value="1"/>
</dbReference>
<keyword evidence="5" id="KW-0131">Cell cycle</keyword>
<dbReference type="SUPFAM" id="SSF111469">
    <property type="entry name" value="Geminin coiled-coil domain"/>
    <property type="match status" value="1"/>
</dbReference>
<name>A0ABP1R997_9HEXA</name>
<organism evidence="7 8">
    <name type="scientific">Orchesella dallaii</name>
    <dbReference type="NCBI Taxonomy" id="48710"/>
    <lineage>
        <taxon>Eukaryota</taxon>
        <taxon>Metazoa</taxon>
        <taxon>Ecdysozoa</taxon>
        <taxon>Arthropoda</taxon>
        <taxon>Hexapoda</taxon>
        <taxon>Collembola</taxon>
        <taxon>Entomobryomorpha</taxon>
        <taxon>Entomobryoidea</taxon>
        <taxon>Orchesellidae</taxon>
        <taxon>Orchesellinae</taxon>
        <taxon>Orchesella</taxon>
    </lineage>
</organism>
<dbReference type="EMBL" id="CAXLJM020000065">
    <property type="protein sequence ID" value="CAL8121346.1"/>
    <property type="molecule type" value="Genomic_DNA"/>
</dbReference>
<dbReference type="PANTHER" id="PTHR13372">
    <property type="entry name" value="GEMININ"/>
    <property type="match status" value="1"/>
</dbReference>
<evidence type="ECO:0000313" key="7">
    <source>
        <dbReference type="EMBL" id="CAL8121346.1"/>
    </source>
</evidence>
<evidence type="ECO:0000256" key="2">
    <source>
        <dbReference type="ARBA" id="ARBA00007979"/>
    </source>
</evidence>
<reference evidence="7 8" key="1">
    <citation type="submission" date="2024-08" db="EMBL/GenBank/DDBJ databases">
        <authorList>
            <person name="Cucini C."/>
            <person name="Frati F."/>
        </authorList>
    </citation>
    <scope>NUCLEOTIDE SEQUENCE [LARGE SCALE GENOMIC DNA]</scope>
</reference>
<comment type="similarity">
    <text evidence="2">Belongs to the geminin family.</text>
</comment>
<gene>
    <name evidence="7" type="ORF">ODALV1_LOCUS19340</name>
</gene>
<evidence type="ECO:0000256" key="4">
    <source>
        <dbReference type="ARBA" id="ARBA00023242"/>
    </source>
</evidence>
<feature type="compositionally biased region" description="Acidic residues" evidence="6">
    <location>
        <begin position="147"/>
        <end position="157"/>
    </location>
</feature>
<keyword evidence="3" id="KW-0175">Coiled coil</keyword>
<feature type="region of interest" description="Disordered" evidence="6">
    <location>
        <begin position="1"/>
        <end position="54"/>
    </location>
</feature>
<evidence type="ECO:0000256" key="1">
    <source>
        <dbReference type="ARBA" id="ARBA00004123"/>
    </source>
</evidence>
<sequence>MSSKIQGRRPLTEVQEAGSASENEMVRRQPTSIKKLGVKTRDSPKETKNGLSKVKSGLVSKKKVGKVIEFKTTQTQTDNGDDSIVTGDEAPLEYWKELAETRREALEDALEENSGLHNRVDELKHEKILLEEIVEQTKHLANMIENLSDDEDPDESGIDFGTSKLSEDSILEKENE</sequence>
<feature type="compositionally biased region" description="Basic and acidic residues" evidence="6">
    <location>
        <begin position="165"/>
        <end position="176"/>
    </location>
</feature>
<evidence type="ECO:0008006" key="9">
    <source>
        <dbReference type="Google" id="ProtNLM"/>
    </source>
</evidence>
<keyword evidence="4" id="KW-0539">Nucleus</keyword>
<keyword evidence="8" id="KW-1185">Reference proteome</keyword>
<protein>
    <recommendedName>
        <fullName evidence="9">Geminin</fullName>
    </recommendedName>
</protein>
<dbReference type="PANTHER" id="PTHR13372:SF5">
    <property type="entry name" value="GEMININ"/>
    <property type="match status" value="1"/>
</dbReference>
<feature type="compositionally biased region" description="Basic and acidic residues" evidence="6">
    <location>
        <begin position="39"/>
        <end position="48"/>
    </location>
</feature>
<evidence type="ECO:0000256" key="5">
    <source>
        <dbReference type="ARBA" id="ARBA00023306"/>
    </source>
</evidence>
<accession>A0ABP1R997</accession>
<evidence type="ECO:0000256" key="3">
    <source>
        <dbReference type="ARBA" id="ARBA00023054"/>
    </source>
</evidence>
<proteinExistence type="inferred from homology"/>
<evidence type="ECO:0000256" key="6">
    <source>
        <dbReference type="SAM" id="MobiDB-lite"/>
    </source>
</evidence>